<comment type="caution">
    <text evidence="1">The sequence shown here is derived from an EMBL/GenBank/DDBJ whole genome shotgun (WGS) entry which is preliminary data.</text>
</comment>
<evidence type="ECO:0000313" key="3">
    <source>
        <dbReference type="EMBL" id="PKK57815.1"/>
    </source>
</evidence>
<sequence>MYDSDWWRNVEEELPIGAYAMPIILYADATLCDHLGKTSRHPIFMTLGNIPLAHRNKVDSKILLGYLPSLEYTSTYEKRSTKFRLASLKLFHCALATVLRPLRNFSKSGIHLYVNNKLEWFYPFLALIIADWPEACAMCG</sequence>
<dbReference type="EMBL" id="LLXL01004067">
    <property type="protein sequence ID" value="PKK57812.1"/>
    <property type="molecule type" value="Genomic_DNA"/>
</dbReference>
<dbReference type="Pfam" id="PF18759">
    <property type="entry name" value="Plavaka"/>
    <property type="match status" value="1"/>
</dbReference>
<name>A0A2N1M5H3_9GLOM</name>
<dbReference type="AlphaFoldDB" id="A0A2N1M5H3"/>
<dbReference type="InterPro" id="IPR041078">
    <property type="entry name" value="Plavaka"/>
</dbReference>
<organism evidence="1 4">
    <name type="scientific">Rhizophagus irregularis</name>
    <dbReference type="NCBI Taxonomy" id="588596"/>
    <lineage>
        <taxon>Eukaryota</taxon>
        <taxon>Fungi</taxon>
        <taxon>Fungi incertae sedis</taxon>
        <taxon>Mucoromycota</taxon>
        <taxon>Glomeromycotina</taxon>
        <taxon>Glomeromycetes</taxon>
        <taxon>Glomerales</taxon>
        <taxon>Glomeraceae</taxon>
        <taxon>Rhizophagus</taxon>
    </lineage>
</organism>
<evidence type="ECO:0000313" key="1">
    <source>
        <dbReference type="EMBL" id="PKK56891.1"/>
    </source>
</evidence>
<dbReference type="EMBL" id="LLXL01005001">
    <property type="protein sequence ID" value="PKK56891.1"/>
    <property type="molecule type" value="Genomic_DNA"/>
</dbReference>
<reference evidence="1 4" key="1">
    <citation type="submission" date="2016-04" db="EMBL/GenBank/DDBJ databases">
        <title>Genome analyses suggest a sexual origin of heterokaryosis in a supposedly ancient asexual fungus.</title>
        <authorList>
            <person name="Ropars J."/>
            <person name="Sedzielewska K."/>
            <person name="Noel J."/>
            <person name="Charron P."/>
            <person name="Farinelli L."/>
            <person name="Marton T."/>
            <person name="Kruger M."/>
            <person name="Pelin A."/>
            <person name="Brachmann A."/>
            <person name="Corradi N."/>
        </authorList>
    </citation>
    <scope>NUCLEOTIDE SEQUENCE [LARGE SCALE GENOMIC DNA]</scope>
    <source>
        <strain evidence="1 4">C2</strain>
    </source>
</reference>
<accession>A0A2N1M5H3</accession>
<dbReference type="VEuPathDB" id="FungiDB:RhiirA1_328300"/>
<protein>
    <submittedName>
        <fullName evidence="1">Uncharacterized protein</fullName>
    </submittedName>
</protein>
<gene>
    <name evidence="2" type="ORF">RhiirC2_634184</name>
    <name evidence="3" type="ORF">RhiirC2_639090</name>
    <name evidence="1" type="ORF">RhiirC2_643739</name>
</gene>
<feature type="non-terminal residue" evidence="1">
    <location>
        <position position="140"/>
    </location>
</feature>
<evidence type="ECO:0000313" key="2">
    <source>
        <dbReference type="EMBL" id="PKK57812.1"/>
    </source>
</evidence>
<proteinExistence type="predicted"/>
<evidence type="ECO:0000313" key="4">
    <source>
        <dbReference type="Proteomes" id="UP000233469"/>
    </source>
</evidence>
<reference evidence="1 4" key="2">
    <citation type="submission" date="2017-10" db="EMBL/GenBank/DDBJ databases">
        <title>Extensive intraspecific genome diversity in a model arbuscular mycorrhizal fungus.</title>
        <authorList>
            <person name="Chen E.C.H."/>
            <person name="Morin E."/>
            <person name="Baudet D."/>
            <person name="Noel J."/>
            <person name="Ndikumana S."/>
            <person name="Charron P."/>
            <person name="St-Onge C."/>
            <person name="Giorgi J."/>
            <person name="Grigoriev I.V."/>
            <person name="Roux C."/>
            <person name="Martin F.M."/>
            <person name="Corradi N."/>
        </authorList>
    </citation>
    <scope>NUCLEOTIDE SEQUENCE [LARGE SCALE GENOMIC DNA]</scope>
    <source>
        <strain evidence="1 4">C2</strain>
    </source>
</reference>
<dbReference type="VEuPathDB" id="FungiDB:FUN_011610"/>
<dbReference type="EMBL" id="LLXL01004066">
    <property type="protein sequence ID" value="PKK57815.1"/>
    <property type="molecule type" value="Genomic_DNA"/>
</dbReference>
<dbReference type="Proteomes" id="UP000233469">
    <property type="component" value="Unassembled WGS sequence"/>
</dbReference>